<name>A0A2A4YFC9_UNCAE</name>
<organism evidence="2 3">
    <name type="scientific">Aerophobetes bacterium</name>
    <dbReference type="NCBI Taxonomy" id="2030807"/>
    <lineage>
        <taxon>Bacteria</taxon>
        <taxon>Candidatus Aerophobota</taxon>
    </lineage>
</organism>
<dbReference type="PROSITE" id="PS51257">
    <property type="entry name" value="PROKAR_LIPOPROTEIN"/>
    <property type="match status" value="1"/>
</dbReference>
<keyword evidence="1" id="KW-0472">Membrane</keyword>
<protein>
    <submittedName>
        <fullName evidence="2">Uncharacterized protein</fullName>
    </submittedName>
</protein>
<keyword evidence="1" id="KW-1133">Transmembrane helix</keyword>
<dbReference type="Proteomes" id="UP000217838">
    <property type="component" value="Unassembled WGS sequence"/>
</dbReference>
<accession>A0A2A4YFC9</accession>
<evidence type="ECO:0000313" key="2">
    <source>
        <dbReference type="EMBL" id="PCI93536.1"/>
    </source>
</evidence>
<proteinExistence type="predicted"/>
<comment type="caution">
    <text evidence="2">The sequence shown here is derived from an EMBL/GenBank/DDBJ whole genome shotgun (WGS) entry which is preliminary data.</text>
</comment>
<reference evidence="3" key="1">
    <citation type="submission" date="2017-08" db="EMBL/GenBank/DDBJ databases">
        <title>A dynamic microbial community with high functional redundancy inhabits the cold, oxic subseafloor aquifer.</title>
        <authorList>
            <person name="Tully B.J."/>
            <person name="Wheat C.G."/>
            <person name="Glazer B.T."/>
            <person name="Huber J.A."/>
        </authorList>
    </citation>
    <scope>NUCLEOTIDE SEQUENCE [LARGE SCALE GENOMIC DNA]</scope>
</reference>
<gene>
    <name evidence="2" type="ORF">COB11_05130</name>
</gene>
<evidence type="ECO:0000313" key="3">
    <source>
        <dbReference type="Proteomes" id="UP000217838"/>
    </source>
</evidence>
<feature type="transmembrane region" description="Helical" evidence="1">
    <location>
        <begin position="45"/>
        <end position="63"/>
    </location>
</feature>
<sequence>MKKVLFWIFGIFLGCFMLVNSAICFYRYLNGYSRVTSPQEWLTSFILTFVVGVVLIIWTSLLLKKQN</sequence>
<dbReference type="EMBL" id="NVUU01000059">
    <property type="protein sequence ID" value="PCI93536.1"/>
    <property type="molecule type" value="Genomic_DNA"/>
</dbReference>
<keyword evidence="1" id="KW-0812">Transmembrane</keyword>
<evidence type="ECO:0000256" key="1">
    <source>
        <dbReference type="SAM" id="Phobius"/>
    </source>
</evidence>
<dbReference type="AlphaFoldDB" id="A0A2A4YFC9"/>